<reference evidence="1" key="1">
    <citation type="submission" date="2020-06" db="EMBL/GenBank/DDBJ databases">
        <title>WGS assembly of Ceratodon purpureus strain R40.</title>
        <authorList>
            <person name="Carey S.B."/>
            <person name="Jenkins J."/>
            <person name="Shu S."/>
            <person name="Lovell J.T."/>
            <person name="Sreedasyam A."/>
            <person name="Maumus F."/>
            <person name="Tiley G.P."/>
            <person name="Fernandez-Pozo N."/>
            <person name="Barry K."/>
            <person name="Chen C."/>
            <person name="Wang M."/>
            <person name="Lipzen A."/>
            <person name="Daum C."/>
            <person name="Saski C.A."/>
            <person name="Payton A.C."/>
            <person name="Mcbreen J.C."/>
            <person name="Conrad R.E."/>
            <person name="Kollar L.M."/>
            <person name="Olsson S."/>
            <person name="Huttunen S."/>
            <person name="Landis J.B."/>
            <person name="Wickett N.J."/>
            <person name="Johnson M.G."/>
            <person name="Rensing S.A."/>
            <person name="Grimwood J."/>
            <person name="Schmutz J."/>
            <person name="Mcdaniel S.F."/>
        </authorList>
    </citation>
    <scope>NUCLEOTIDE SEQUENCE</scope>
    <source>
        <strain evidence="1">R40</strain>
    </source>
</reference>
<dbReference type="Proteomes" id="UP000822688">
    <property type="component" value="Chromosome 2"/>
</dbReference>
<evidence type="ECO:0000313" key="2">
    <source>
        <dbReference type="Proteomes" id="UP000822688"/>
    </source>
</evidence>
<accession>A0A8T0IV87</accession>
<name>A0A8T0IV87_CERPU</name>
<keyword evidence="2" id="KW-1185">Reference proteome</keyword>
<organism evidence="1 2">
    <name type="scientific">Ceratodon purpureus</name>
    <name type="common">Fire moss</name>
    <name type="synonym">Dicranum purpureum</name>
    <dbReference type="NCBI Taxonomy" id="3225"/>
    <lineage>
        <taxon>Eukaryota</taxon>
        <taxon>Viridiplantae</taxon>
        <taxon>Streptophyta</taxon>
        <taxon>Embryophyta</taxon>
        <taxon>Bryophyta</taxon>
        <taxon>Bryophytina</taxon>
        <taxon>Bryopsida</taxon>
        <taxon>Dicranidae</taxon>
        <taxon>Pseudoditrichales</taxon>
        <taxon>Ditrichaceae</taxon>
        <taxon>Ceratodon</taxon>
    </lineage>
</organism>
<sequence length="83" mass="9911">MRSRQRCAETWFFRSDCSMSPWLVGWCLLTSRMLFSLGRLSFSSTRWLRSKLCLRRHYIADVMSSIQSKLDWILPLREIASTF</sequence>
<protein>
    <submittedName>
        <fullName evidence="1">Uncharacterized protein</fullName>
    </submittedName>
</protein>
<proteinExistence type="predicted"/>
<gene>
    <name evidence="1" type="ORF">KC19_2G078800</name>
</gene>
<evidence type="ECO:0000313" key="1">
    <source>
        <dbReference type="EMBL" id="KAG0586283.1"/>
    </source>
</evidence>
<dbReference type="AlphaFoldDB" id="A0A8T0IV87"/>
<comment type="caution">
    <text evidence="1">The sequence shown here is derived from an EMBL/GenBank/DDBJ whole genome shotgun (WGS) entry which is preliminary data.</text>
</comment>
<dbReference type="EMBL" id="CM026422">
    <property type="protein sequence ID" value="KAG0586283.1"/>
    <property type="molecule type" value="Genomic_DNA"/>
</dbReference>